<reference evidence="2" key="2">
    <citation type="submission" date="2017-06" db="EMBL/GenBank/DDBJ databases">
        <title>WGS assembly of Brachypodium distachyon.</title>
        <authorList>
            <consortium name="The International Brachypodium Initiative"/>
            <person name="Lucas S."/>
            <person name="Harmon-Smith M."/>
            <person name="Lail K."/>
            <person name="Tice H."/>
            <person name="Grimwood J."/>
            <person name="Bruce D."/>
            <person name="Barry K."/>
            <person name="Shu S."/>
            <person name="Lindquist E."/>
            <person name="Wang M."/>
            <person name="Pitluck S."/>
            <person name="Vogel J.P."/>
            <person name="Garvin D.F."/>
            <person name="Mockler T.C."/>
            <person name="Schmutz J."/>
            <person name="Rokhsar D."/>
            <person name="Bevan M.W."/>
        </authorList>
    </citation>
    <scope>NUCLEOTIDE SEQUENCE</scope>
    <source>
        <strain evidence="2">Bd21</strain>
    </source>
</reference>
<feature type="region of interest" description="Disordered" evidence="1">
    <location>
        <begin position="1"/>
        <end position="112"/>
    </location>
</feature>
<feature type="compositionally biased region" description="Gly residues" evidence="1">
    <location>
        <begin position="69"/>
        <end position="89"/>
    </location>
</feature>
<gene>
    <name evidence="2" type="ORF">BRADI_4g31508v3</name>
</gene>
<keyword evidence="4" id="KW-1185">Reference proteome</keyword>
<dbReference type="EnsemblPlants" id="KQJ90438">
    <property type="protein sequence ID" value="KQJ90438"/>
    <property type="gene ID" value="BRADI_4g31508v3"/>
</dbReference>
<evidence type="ECO:0000256" key="1">
    <source>
        <dbReference type="SAM" id="MobiDB-lite"/>
    </source>
</evidence>
<dbReference type="InParanoid" id="A0A0Q3ESG9"/>
<accession>A0A0Q3ESG9</accession>
<feature type="compositionally biased region" description="Basic and acidic residues" evidence="1">
    <location>
        <begin position="1"/>
        <end position="10"/>
    </location>
</feature>
<evidence type="ECO:0000313" key="4">
    <source>
        <dbReference type="Proteomes" id="UP000008810"/>
    </source>
</evidence>
<dbReference type="Proteomes" id="UP000008810">
    <property type="component" value="Chromosome 4"/>
</dbReference>
<sequence length="163" mass="16200">SHGCGERGRYDGGGGGRVVGVGEAMSARRSSGGDKLRRARVAGGNLGDGGEVAGDGRRRRAHGAAVSAGDGGGLGAAGGEVGAGDGGWGEESRRVGRGPTGGDGRWPEEKRDAGCGGRLAAWPWWWAGGGGGLGMLGGFSIRDRLEDGFRSGRDAGPGVLDNQ</sequence>
<proteinExistence type="predicted"/>
<protein>
    <submittedName>
        <fullName evidence="2 3">Uncharacterized protein</fullName>
    </submittedName>
</protein>
<reference evidence="2 3" key="1">
    <citation type="journal article" date="2010" name="Nature">
        <title>Genome sequencing and analysis of the model grass Brachypodium distachyon.</title>
        <authorList>
            <consortium name="International Brachypodium Initiative"/>
        </authorList>
    </citation>
    <scope>NUCLEOTIDE SEQUENCE [LARGE SCALE GENOMIC DNA]</scope>
    <source>
        <strain evidence="2 3">Bd21</strain>
    </source>
</reference>
<name>A0A0Q3ESG9_BRADI</name>
<dbReference type="AlphaFoldDB" id="A0A0Q3ESG9"/>
<organism evidence="2">
    <name type="scientific">Brachypodium distachyon</name>
    <name type="common">Purple false brome</name>
    <name type="synonym">Trachynia distachya</name>
    <dbReference type="NCBI Taxonomy" id="15368"/>
    <lineage>
        <taxon>Eukaryota</taxon>
        <taxon>Viridiplantae</taxon>
        <taxon>Streptophyta</taxon>
        <taxon>Embryophyta</taxon>
        <taxon>Tracheophyta</taxon>
        <taxon>Spermatophyta</taxon>
        <taxon>Magnoliopsida</taxon>
        <taxon>Liliopsida</taxon>
        <taxon>Poales</taxon>
        <taxon>Poaceae</taxon>
        <taxon>BOP clade</taxon>
        <taxon>Pooideae</taxon>
        <taxon>Stipodae</taxon>
        <taxon>Brachypodieae</taxon>
        <taxon>Brachypodium</taxon>
    </lineage>
</organism>
<reference evidence="3" key="3">
    <citation type="submission" date="2018-08" db="UniProtKB">
        <authorList>
            <consortium name="EnsemblPlants"/>
        </authorList>
    </citation>
    <scope>IDENTIFICATION</scope>
    <source>
        <strain evidence="3">cv. Bd21</strain>
    </source>
</reference>
<dbReference type="Gramene" id="KQJ90438">
    <property type="protein sequence ID" value="KQJ90438"/>
    <property type="gene ID" value="BRADI_4g31508v3"/>
</dbReference>
<dbReference type="EMBL" id="CM000883">
    <property type="protein sequence ID" value="KQJ90438.1"/>
    <property type="molecule type" value="Genomic_DNA"/>
</dbReference>
<evidence type="ECO:0000313" key="2">
    <source>
        <dbReference type="EMBL" id="KQJ90438.1"/>
    </source>
</evidence>
<feature type="non-terminal residue" evidence="2">
    <location>
        <position position="1"/>
    </location>
</feature>
<evidence type="ECO:0000313" key="3">
    <source>
        <dbReference type="EnsemblPlants" id="KQJ90438"/>
    </source>
</evidence>
<feature type="compositionally biased region" description="Gly residues" evidence="1">
    <location>
        <begin position="44"/>
        <end position="53"/>
    </location>
</feature>